<evidence type="ECO:0000313" key="1">
    <source>
        <dbReference type="EMBL" id="PNT44062.1"/>
    </source>
</evidence>
<sequence length="67" mass="7622">MAFISLCYLGSCDPWLTFSFCFLHYLHLEESMASFNGISKSLGLKRCSDEQDGDLYGINELPFCRIS</sequence>
<reference evidence="1 2" key="1">
    <citation type="journal article" date="2006" name="Science">
        <title>The genome of black cottonwood, Populus trichocarpa (Torr. &amp; Gray).</title>
        <authorList>
            <person name="Tuskan G.A."/>
            <person name="Difazio S."/>
            <person name="Jansson S."/>
            <person name="Bohlmann J."/>
            <person name="Grigoriev I."/>
            <person name="Hellsten U."/>
            <person name="Putnam N."/>
            <person name="Ralph S."/>
            <person name="Rombauts S."/>
            <person name="Salamov A."/>
            <person name="Schein J."/>
            <person name="Sterck L."/>
            <person name="Aerts A."/>
            <person name="Bhalerao R.R."/>
            <person name="Bhalerao R.P."/>
            <person name="Blaudez D."/>
            <person name="Boerjan W."/>
            <person name="Brun A."/>
            <person name="Brunner A."/>
            <person name="Busov V."/>
            <person name="Campbell M."/>
            <person name="Carlson J."/>
            <person name="Chalot M."/>
            <person name="Chapman J."/>
            <person name="Chen G.L."/>
            <person name="Cooper D."/>
            <person name="Coutinho P.M."/>
            <person name="Couturier J."/>
            <person name="Covert S."/>
            <person name="Cronk Q."/>
            <person name="Cunningham R."/>
            <person name="Davis J."/>
            <person name="Degroeve S."/>
            <person name="Dejardin A."/>
            <person name="Depamphilis C."/>
            <person name="Detter J."/>
            <person name="Dirks B."/>
            <person name="Dubchak I."/>
            <person name="Duplessis S."/>
            <person name="Ehlting J."/>
            <person name="Ellis B."/>
            <person name="Gendler K."/>
            <person name="Goodstein D."/>
            <person name="Gribskov M."/>
            <person name="Grimwood J."/>
            <person name="Groover A."/>
            <person name="Gunter L."/>
            <person name="Hamberger B."/>
            <person name="Heinze B."/>
            <person name="Helariutta Y."/>
            <person name="Henrissat B."/>
            <person name="Holligan D."/>
            <person name="Holt R."/>
            <person name="Huang W."/>
            <person name="Islam-Faridi N."/>
            <person name="Jones S."/>
            <person name="Jones-Rhoades M."/>
            <person name="Jorgensen R."/>
            <person name="Joshi C."/>
            <person name="Kangasjarvi J."/>
            <person name="Karlsson J."/>
            <person name="Kelleher C."/>
            <person name="Kirkpatrick R."/>
            <person name="Kirst M."/>
            <person name="Kohler A."/>
            <person name="Kalluri U."/>
            <person name="Larimer F."/>
            <person name="Leebens-Mack J."/>
            <person name="Leple J.C."/>
            <person name="Locascio P."/>
            <person name="Lou Y."/>
            <person name="Lucas S."/>
            <person name="Martin F."/>
            <person name="Montanini B."/>
            <person name="Napoli C."/>
            <person name="Nelson D.R."/>
            <person name="Nelson C."/>
            <person name="Nieminen K."/>
            <person name="Nilsson O."/>
            <person name="Pereda V."/>
            <person name="Peter G."/>
            <person name="Philippe R."/>
            <person name="Pilate G."/>
            <person name="Poliakov A."/>
            <person name="Razumovskaya J."/>
            <person name="Richardson P."/>
            <person name="Rinaldi C."/>
            <person name="Ritland K."/>
            <person name="Rouze P."/>
            <person name="Ryaboy D."/>
            <person name="Schmutz J."/>
            <person name="Schrader J."/>
            <person name="Segerman B."/>
            <person name="Shin H."/>
            <person name="Siddiqui A."/>
            <person name="Sterky F."/>
            <person name="Terry A."/>
            <person name="Tsai C.J."/>
            <person name="Uberbacher E."/>
            <person name="Unneberg P."/>
            <person name="Vahala J."/>
            <person name="Wall K."/>
            <person name="Wessler S."/>
            <person name="Yang G."/>
            <person name="Yin T."/>
            <person name="Douglas C."/>
            <person name="Marra M."/>
            <person name="Sandberg G."/>
            <person name="Van de Peer Y."/>
            <person name="Rokhsar D."/>
        </authorList>
    </citation>
    <scope>NUCLEOTIDE SEQUENCE [LARGE SCALE GENOMIC DNA]</scope>
    <source>
        <strain evidence="2">cv. Nisqually</strain>
    </source>
</reference>
<name>A0A2K2B2Q7_POPTR</name>
<dbReference type="InParanoid" id="A0A2K2B2Q7"/>
<organism evidence="1 2">
    <name type="scientific">Populus trichocarpa</name>
    <name type="common">Western balsam poplar</name>
    <name type="synonym">Populus balsamifera subsp. trichocarpa</name>
    <dbReference type="NCBI Taxonomy" id="3694"/>
    <lineage>
        <taxon>Eukaryota</taxon>
        <taxon>Viridiplantae</taxon>
        <taxon>Streptophyta</taxon>
        <taxon>Embryophyta</taxon>
        <taxon>Tracheophyta</taxon>
        <taxon>Spermatophyta</taxon>
        <taxon>Magnoliopsida</taxon>
        <taxon>eudicotyledons</taxon>
        <taxon>Gunneridae</taxon>
        <taxon>Pentapetalae</taxon>
        <taxon>rosids</taxon>
        <taxon>fabids</taxon>
        <taxon>Malpighiales</taxon>
        <taxon>Salicaceae</taxon>
        <taxon>Saliceae</taxon>
        <taxon>Populus</taxon>
    </lineage>
</organism>
<gene>
    <name evidence="1" type="ORF">POPTR_003G068200</name>
</gene>
<dbReference type="EMBL" id="CM009292">
    <property type="protein sequence ID" value="PNT44062.1"/>
    <property type="molecule type" value="Genomic_DNA"/>
</dbReference>
<dbReference type="Proteomes" id="UP000006729">
    <property type="component" value="Chromosome 3"/>
</dbReference>
<proteinExistence type="predicted"/>
<accession>A0A2K2B2Q7</accession>
<protein>
    <submittedName>
        <fullName evidence="1">Uncharacterized protein</fullName>
    </submittedName>
</protein>
<evidence type="ECO:0000313" key="2">
    <source>
        <dbReference type="Proteomes" id="UP000006729"/>
    </source>
</evidence>
<keyword evidence="2" id="KW-1185">Reference proteome</keyword>
<dbReference type="AlphaFoldDB" id="A0A2K2B2Q7"/>